<feature type="region of interest" description="Disordered" evidence="1">
    <location>
        <begin position="42"/>
        <end position="134"/>
    </location>
</feature>
<feature type="compositionally biased region" description="Low complexity" evidence="1">
    <location>
        <begin position="91"/>
        <end position="101"/>
    </location>
</feature>
<organism evidence="2 3">
    <name type="scientific">Thanatephorus cucumeris (strain AG1-IB / isolate 7/3/14)</name>
    <name type="common">Lettuce bottom rot fungus</name>
    <name type="synonym">Rhizoctonia solani</name>
    <dbReference type="NCBI Taxonomy" id="1108050"/>
    <lineage>
        <taxon>Eukaryota</taxon>
        <taxon>Fungi</taxon>
        <taxon>Dikarya</taxon>
        <taxon>Basidiomycota</taxon>
        <taxon>Agaricomycotina</taxon>
        <taxon>Agaricomycetes</taxon>
        <taxon>Cantharellales</taxon>
        <taxon>Ceratobasidiaceae</taxon>
        <taxon>Rhizoctonia</taxon>
        <taxon>Rhizoctonia solani AG-1</taxon>
    </lineage>
</organism>
<evidence type="ECO:0000313" key="2">
    <source>
        <dbReference type="EMBL" id="CEL59607.1"/>
    </source>
</evidence>
<dbReference type="Proteomes" id="UP000059188">
    <property type="component" value="Unassembled WGS sequence"/>
</dbReference>
<proteinExistence type="predicted"/>
<accession>A0A0B7FTW2</accession>
<keyword evidence="3" id="KW-1185">Reference proteome</keyword>
<feature type="compositionally biased region" description="Basic and acidic residues" evidence="1">
    <location>
        <begin position="44"/>
        <end position="62"/>
    </location>
</feature>
<dbReference type="AlphaFoldDB" id="A0A0B7FTW2"/>
<reference evidence="2 3" key="1">
    <citation type="submission" date="2014-11" db="EMBL/GenBank/DDBJ databases">
        <authorList>
            <person name="Wibberg Daniel"/>
        </authorList>
    </citation>
    <scope>NUCLEOTIDE SEQUENCE [LARGE SCALE GENOMIC DNA]</scope>
    <source>
        <strain evidence="2">Rhizoctonia solani AG1-IB 7/3/14</strain>
    </source>
</reference>
<dbReference type="EMBL" id="LN679103">
    <property type="protein sequence ID" value="CEL59607.1"/>
    <property type="molecule type" value="Genomic_DNA"/>
</dbReference>
<dbReference type="OrthoDB" id="3267424at2759"/>
<gene>
    <name evidence="2" type="ORF">RSOLAG1IB_03540</name>
</gene>
<protein>
    <submittedName>
        <fullName evidence="2">Uncharacterized protein</fullName>
    </submittedName>
</protein>
<evidence type="ECO:0000256" key="1">
    <source>
        <dbReference type="SAM" id="MobiDB-lite"/>
    </source>
</evidence>
<evidence type="ECO:0000313" key="3">
    <source>
        <dbReference type="Proteomes" id="UP000059188"/>
    </source>
</evidence>
<sequence length="593" mass="64571">MEDVVFTLNNIVDDIARMYADATSRNDTKLVDSLMDVDIAQKSTESEHKGRIDFLTRSDPLHSPEPPLSARSDKNSEFEGDTSLYSASLEPSPTSSRFTTPPLSPASFASVTGGDSRNLDVAGSHPPAKVDQTVPSAAPDGILFDMPNLPERSLQTDGKSVLLESPGSLFGAAPFPTPKVPSSGLELNSDSKLLRAPNLFAQSSLISCSDSSVMSARDGVEIIYQTSVAPGGHMPGVSPPHLTKAPRLPPRPIHPRDSPPHLPALRPPSSQFTPRLGQNEDWTAKSLTRLMDLGAEHLVKQRGWARVTITHASSLAEPRDLPPCRPVDKYLAWRSYSSHSISPPRKRILGAMGRRVHIGPRMLARGDWDPDRRGGTIDRWNNREGLRRERTRASETEKEFRSILKPVVPLSINTSRDFSDGLGITHQTEEVKQECRTAEEDRDAMRLCVRNGRRVSSGPVPEAPGFDSELSAESLGSLVTSSVPSPPMDADPHTMRWCVKNGALVLPQPKISVVDSGSKPEAGPVIDSTYRPAGIPTVSESLDTTLPYVPKKRSPLYSTLLPISPTTMGFQPHTLGEALGAVRPRRKFASMIF</sequence>
<feature type="region of interest" description="Disordered" evidence="1">
    <location>
        <begin position="230"/>
        <end position="278"/>
    </location>
</feature>
<name>A0A0B7FTW2_THACB</name>